<dbReference type="AlphaFoldDB" id="A0A1X0NIN1"/>
<protein>
    <submittedName>
        <fullName evidence="2">Uncharacterized protein</fullName>
    </submittedName>
</protein>
<accession>A0A1X0NIN1</accession>
<dbReference type="Proteomes" id="UP000192257">
    <property type="component" value="Unassembled WGS sequence"/>
</dbReference>
<comment type="caution">
    <text evidence="2">The sequence shown here is derived from an EMBL/GenBank/DDBJ whole genome shotgun (WGS) entry which is preliminary data.</text>
</comment>
<reference evidence="2 3" key="1">
    <citation type="submission" date="2017-03" db="EMBL/GenBank/DDBJ databases">
        <title>An alternative strategy for trypanosome survival in the mammalian bloodstream revealed through genome and transcriptome analysis of the ubiquitous bovine parasite Trypanosoma (Megatrypanum) theileri.</title>
        <authorList>
            <person name="Kelly S."/>
            <person name="Ivens A."/>
            <person name="Mott A."/>
            <person name="O'Neill E."/>
            <person name="Emms D."/>
            <person name="Macleod O."/>
            <person name="Voorheis P."/>
            <person name="Matthews J."/>
            <person name="Matthews K."/>
            <person name="Carrington M."/>
        </authorList>
    </citation>
    <scope>NUCLEOTIDE SEQUENCE [LARGE SCALE GENOMIC DNA]</scope>
    <source>
        <strain evidence="2">Edinburgh</strain>
    </source>
</reference>
<feature type="region of interest" description="Disordered" evidence="1">
    <location>
        <begin position="116"/>
        <end position="181"/>
    </location>
</feature>
<feature type="compositionally biased region" description="Polar residues" evidence="1">
    <location>
        <begin position="120"/>
        <end position="132"/>
    </location>
</feature>
<dbReference type="RefSeq" id="XP_028878651.1">
    <property type="nucleotide sequence ID" value="XM_029030052.1"/>
</dbReference>
<dbReference type="OrthoDB" id="272514at2759"/>
<sequence length="640" mass="71332">MTDLVVFENHDVFLEHAIHASIPAAIDTLEQFLQFVSARIASCSGDITASGRYRFVYSLTGKPLWRVADCRSAGNVVVSCTPGFLRRKQSCEAAAAVASSSSSVYLYSQVQQKREEPYSQCKQSPSNSSPFTSKEVVVDRPSRNLTGSAAAAATVSQSHDLDKHNRAPSQRGIPSYERNSPKRVKFVNHHSLHNEESPTVNKDVDVDVNHTTFTVAGKRVKLPNTPRFVSPPFLGAAGEMSHSDRVSTVQTLLSLKLIGGSFVEEKLLFRKELNSSLESVIGKRMTRRIKQEEKLRVVVEGPPRSGVTTTLAYCSYLAASMVEGPYCGSLFLPLNFELLFDAAWVSTDKTMKKLNGNKLETNSTEEQKLMLDIPFFFLTIVRHVIDCAVSQRPSLRKGSGVLIEAWEELVLRESTKRNKNINGILRFSNAALAELVGHQAVYQWEAFAAGASEILYAARNAPHNMELRDILIETVLVRFVAQMASGLHFSNVVFVIDGLRYAARVLQHRVHRPLGDAGVFLRSLTHSQWAHVMIGIDTLALPSYHMLFPAKLRRVRLLHMISPDVLITQYNYPSFIYCKNKSFPLQLLLGAPGYLRVLDALLRVYAPPVREGFSETRYALRVDDSDVFDALQDLTSVLCK</sequence>
<evidence type="ECO:0000313" key="3">
    <source>
        <dbReference type="Proteomes" id="UP000192257"/>
    </source>
</evidence>
<evidence type="ECO:0000313" key="2">
    <source>
        <dbReference type="EMBL" id="ORC84585.1"/>
    </source>
</evidence>
<dbReference type="EMBL" id="NBCO01000043">
    <property type="protein sequence ID" value="ORC84585.1"/>
    <property type="molecule type" value="Genomic_DNA"/>
</dbReference>
<name>A0A1X0NIN1_9TRYP</name>
<organism evidence="2 3">
    <name type="scientific">Trypanosoma theileri</name>
    <dbReference type="NCBI Taxonomy" id="67003"/>
    <lineage>
        <taxon>Eukaryota</taxon>
        <taxon>Discoba</taxon>
        <taxon>Euglenozoa</taxon>
        <taxon>Kinetoplastea</taxon>
        <taxon>Metakinetoplastina</taxon>
        <taxon>Trypanosomatida</taxon>
        <taxon>Trypanosomatidae</taxon>
        <taxon>Trypanosoma</taxon>
    </lineage>
</organism>
<dbReference type="GeneID" id="39989832"/>
<gene>
    <name evidence="2" type="ORF">TM35_000431530</name>
</gene>
<proteinExistence type="predicted"/>
<keyword evidence="3" id="KW-1185">Reference proteome</keyword>
<dbReference type="VEuPathDB" id="TriTrypDB:TM35_000431530"/>
<dbReference type="STRING" id="67003.A0A1X0NIN1"/>
<evidence type="ECO:0000256" key="1">
    <source>
        <dbReference type="SAM" id="MobiDB-lite"/>
    </source>
</evidence>